<sequence length="315" mass="35804">MQKYIRTQNELQNLPTDTPSDLSFNSTHQFMAVSAWDNSLRFYNYSTPPYTMKSQYLHDRPLLCCTFNPTNTHCYAGGGDGKLIIYDLYTGQAVHHQAHDGGIRYIKNMSNILVTVSFDKTIKFWDYRQPKPVHTLNLPDRIISFDCTNEMLFCCTPNNQLTSYELNNINTPKQHKSRLNWQIRSLKCNSDNDIVILGGIEGRIEVKSLNTPSKGYLFKICKTTTEVTSINCISMLPSNNDLISVGESDGTFTLINTIARTRSDILNFKSPVVVCKFSDDSKYLGIASGYDWSKGYEPTVSPNEIRIVNIDNTRI</sequence>
<dbReference type="PROSITE" id="PS50082">
    <property type="entry name" value="WD_REPEATS_2"/>
    <property type="match status" value="1"/>
</dbReference>
<evidence type="ECO:0000313" key="5">
    <source>
        <dbReference type="Proteomes" id="UP000293045"/>
    </source>
</evidence>
<evidence type="ECO:0000256" key="1">
    <source>
        <dbReference type="ARBA" id="ARBA00022574"/>
    </source>
</evidence>
<evidence type="ECO:0000313" key="4">
    <source>
        <dbReference type="EMBL" id="TBU02691.1"/>
    </source>
</evidence>
<dbReference type="SMART" id="SM00320">
    <property type="entry name" value="WD40"/>
    <property type="match status" value="4"/>
</dbReference>
<reference evidence="4 5" key="1">
    <citation type="submission" date="2017-12" db="EMBL/GenBank/DDBJ databases">
        <authorList>
            <person name="Pombert J.-F."/>
            <person name="Haag K.L."/>
            <person name="Ebert D."/>
        </authorList>
    </citation>
    <scope>NUCLEOTIDE SEQUENCE [LARGE SCALE GENOMIC DNA]</scope>
    <source>
        <strain evidence="4">IL-BN-2</strain>
    </source>
</reference>
<evidence type="ECO:0000256" key="3">
    <source>
        <dbReference type="PROSITE-ProRule" id="PRU00221"/>
    </source>
</evidence>
<gene>
    <name evidence="4" type="ORF">CWI39_1106p0010</name>
</gene>
<dbReference type="InterPro" id="IPR015943">
    <property type="entry name" value="WD40/YVTN_repeat-like_dom_sf"/>
</dbReference>
<dbReference type="SUPFAM" id="SSF50978">
    <property type="entry name" value="WD40 repeat-like"/>
    <property type="match status" value="1"/>
</dbReference>
<organism evidence="4 5">
    <name type="scientific">Hamiltosporidium magnivora</name>
    <dbReference type="NCBI Taxonomy" id="148818"/>
    <lineage>
        <taxon>Eukaryota</taxon>
        <taxon>Fungi</taxon>
        <taxon>Fungi incertae sedis</taxon>
        <taxon>Microsporidia</taxon>
        <taxon>Dubosqiidae</taxon>
        <taxon>Hamiltosporidium</taxon>
    </lineage>
</organism>
<keyword evidence="2" id="KW-0677">Repeat</keyword>
<evidence type="ECO:0000256" key="2">
    <source>
        <dbReference type="ARBA" id="ARBA00022737"/>
    </source>
</evidence>
<protein>
    <submittedName>
        <fullName evidence="4">Uncharacterized protein</fullName>
    </submittedName>
</protein>
<dbReference type="InterPro" id="IPR001680">
    <property type="entry name" value="WD40_rpt"/>
</dbReference>
<proteinExistence type="predicted"/>
<dbReference type="InterPro" id="IPR036322">
    <property type="entry name" value="WD40_repeat_dom_sf"/>
</dbReference>
<dbReference type="Pfam" id="PF00400">
    <property type="entry name" value="WD40"/>
    <property type="match status" value="3"/>
</dbReference>
<dbReference type="AlphaFoldDB" id="A0A4Q9L731"/>
<dbReference type="Gene3D" id="2.130.10.10">
    <property type="entry name" value="YVTN repeat-like/Quinoprotein amine dehydrogenase"/>
    <property type="match status" value="1"/>
</dbReference>
<dbReference type="Proteomes" id="UP000293045">
    <property type="component" value="Unassembled WGS sequence"/>
</dbReference>
<dbReference type="PANTHER" id="PTHR10971">
    <property type="entry name" value="MRNA EXPORT FACTOR AND BUB3"/>
    <property type="match status" value="1"/>
</dbReference>
<keyword evidence="1 3" id="KW-0853">WD repeat</keyword>
<accession>A0A4Q9L731</accession>
<dbReference type="VEuPathDB" id="MicrosporidiaDB:CWI36_0654p0010"/>
<feature type="repeat" description="WD" evidence="3">
    <location>
        <begin position="96"/>
        <end position="135"/>
    </location>
</feature>
<name>A0A4Q9L731_9MICR</name>
<comment type="caution">
    <text evidence="4">The sequence shown here is derived from an EMBL/GenBank/DDBJ whole genome shotgun (WGS) entry which is preliminary data.</text>
</comment>
<dbReference type="VEuPathDB" id="MicrosporidiaDB:CWI39_1106p0010"/>
<dbReference type="EMBL" id="PIXR01001106">
    <property type="protein sequence ID" value="TBU02691.1"/>
    <property type="molecule type" value="Genomic_DNA"/>
</dbReference>